<sequence length="162" mass="18828">MIIYHLEFIFQVVERLKISMKNKKITCIIILLYIVLLFAYPYILGRNVSDINGSLPFFDKIVQNTNLIPFNFNYDINLDIIVKNIALKLLLFVPFGMIMKKEVTFKQGICALLLLSICKEILHLVTFAGYFDINDILLYIVGYLIGWYLEIGNSQKKLSHNK</sequence>
<keyword evidence="1" id="KW-1133">Transmembrane helix</keyword>
<name>A0A2T3FVR0_9FIRM</name>
<keyword evidence="1" id="KW-0472">Membrane</keyword>
<keyword evidence="4" id="KW-1185">Reference proteome</keyword>
<feature type="transmembrane region" description="Helical" evidence="1">
    <location>
        <begin position="110"/>
        <end position="130"/>
    </location>
</feature>
<keyword evidence="1" id="KW-0812">Transmembrane</keyword>
<evidence type="ECO:0000313" key="3">
    <source>
        <dbReference type="EMBL" id="PST39375.1"/>
    </source>
</evidence>
<evidence type="ECO:0000256" key="1">
    <source>
        <dbReference type="SAM" id="Phobius"/>
    </source>
</evidence>
<dbReference type="InterPro" id="IPR006976">
    <property type="entry name" value="VanZ-like"/>
</dbReference>
<feature type="domain" description="VanZ-like" evidence="2">
    <location>
        <begin position="28"/>
        <end position="149"/>
    </location>
</feature>
<dbReference type="Pfam" id="PF04892">
    <property type="entry name" value="VanZ"/>
    <property type="match status" value="1"/>
</dbReference>
<reference evidence="3 4" key="1">
    <citation type="journal article" date="2019" name="Int. J. Syst. Evol. Microbiol.">
        <title>Faecalibacillus intestinalis gen. nov., sp. nov. and Faecalibacillus faecis sp. nov., isolated from human faeces.</title>
        <authorList>
            <person name="Seo B."/>
            <person name="Jeon K."/>
            <person name="Baek I."/>
            <person name="Lee Y.M."/>
            <person name="Baek K."/>
            <person name="Ko G."/>
        </authorList>
    </citation>
    <scope>NUCLEOTIDE SEQUENCE [LARGE SCALE GENOMIC DNA]</scope>
    <source>
        <strain evidence="3 4">SNUG30099</strain>
    </source>
</reference>
<dbReference type="Proteomes" id="UP000240974">
    <property type="component" value="Unassembled WGS sequence"/>
</dbReference>
<gene>
    <name evidence="3" type="ORF">C7U54_11365</name>
</gene>
<accession>A0A2T3FVR0</accession>
<evidence type="ECO:0000313" key="4">
    <source>
        <dbReference type="Proteomes" id="UP000240974"/>
    </source>
</evidence>
<organism evidence="3 4">
    <name type="scientific">Faecalibacillus intestinalis</name>
    <dbReference type="NCBI Taxonomy" id="1982626"/>
    <lineage>
        <taxon>Bacteria</taxon>
        <taxon>Bacillati</taxon>
        <taxon>Bacillota</taxon>
        <taxon>Erysipelotrichia</taxon>
        <taxon>Erysipelotrichales</taxon>
        <taxon>Coprobacillaceae</taxon>
        <taxon>Faecalibacillus</taxon>
    </lineage>
</organism>
<feature type="transmembrane region" description="Helical" evidence="1">
    <location>
        <begin position="25"/>
        <end position="43"/>
    </location>
</feature>
<proteinExistence type="predicted"/>
<feature type="transmembrane region" description="Helical" evidence="1">
    <location>
        <begin position="80"/>
        <end position="98"/>
    </location>
</feature>
<comment type="caution">
    <text evidence="3">The sequence shown here is derived from an EMBL/GenBank/DDBJ whole genome shotgun (WGS) entry which is preliminary data.</text>
</comment>
<dbReference type="EMBL" id="PYLQ01000019">
    <property type="protein sequence ID" value="PST39375.1"/>
    <property type="molecule type" value="Genomic_DNA"/>
</dbReference>
<evidence type="ECO:0000259" key="2">
    <source>
        <dbReference type="Pfam" id="PF04892"/>
    </source>
</evidence>
<dbReference type="AlphaFoldDB" id="A0A2T3FVR0"/>
<protein>
    <recommendedName>
        <fullName evidence="2">VanZ-like domain-containing protein</fullName>
    </recommendedName>
</protein>
<feature type="transmembrane region" description="Helical" evidence="1">
    <location>
        <begin position="136"/>
        <end position="152"/>
    </location>
</feature>